<feature type="signal peptide" evidence="1">
    <location>
        <begin position="1"/>
        <end position="21"/>
    </location>
</feature>
<dbReference type="InterPro" id="IPR016193">
    <property type="entry name" value="Cytidine_deaminase-like"/>
</dbReference>
<accession>A0ABR4CEA6</accession>
<evidence type="ECO:0000313" key="4">
    <source>
        <dbReference type="Proteomes" id="UP001595075"/>
    </source>
</evidence>
<dbReference type="InterPro" id="IPR002125">
    <property type="entry name" value="CMP_dCMP_dom"/>
</dbReference>
<name>A0ABR4CEA6_9HELO</name>
<dbReference type="Gene3D" id="3.40.140.10">
    <property type="entry name" value="Cytidine Deaminase, domain 2"/>
    <property type="match status" value="1"/>
</dbReference>
<organism evidence="3 4">
    <name type="scientific">Oculimacula yallundae</name>
    <dbReference type="NCBI Taxonomy" id="86028"/>
    <lineage>
        <taxon>Eukaryota</taxon>
        <taxon>Fungi</taxon>
        <taxon>Dikarya</taxon>
        <taxon>Ascomycota</taxon>
        <taxon>Pezizomycotina</taxon>
        <taxon>Leotiomycetes</taxon>
        <taxon>Helotiales</taxon>
        <taxon>Ploettnerulaceae</taxon>
        <taxon>Oculimacula</taxon>
    </lineage>
</organism>
<dbReference type="PANTHER" id="PTHR11079:SF203">
    <property type="entry name" value="CMP_DCMP-TYPE DEAMINASE DOMAIN-CONTAINING PROTEIN"/>
    <property type="match status" value="1"/>
</dbReference>
<feature type="chain" id="PRO_5045833622" description="CMP/dCMP-type deaminase domain-containing protein" evidence="1">
    <location>
        <begin position="22"/>
        <end position="246"/>
    </location>
</feature>
<keyword evidence="1" id="KW-0732">Signal</keyword>
<comment type="caution">
    <text evidence="3">The sequence shown here is derived from an EMBL/GenBank/DDBJ whole genome shotgun (WGS) entry which is preliminary data.</text>
</comment>
<evidence type="ECO:0000256" key="1">
    <source>
        <dbReference type="SAM" id="SignalP"/>
    </source>
</evidence>
<evidence type="ECO:0000313" key="3">
    <source>
        <dbReference type="EMBL" id="KAL2068287.1"/>
    </source>
</evidence>
<dbReference type="PANTHER" id="PTHR11079">
    <property type="entry name" value="CYTOSINE DEAMINASE FAMILY MEMBER"/>
    <property type="match status" value="1"/>
</dbReference>
<dbReference type="SUPFAM" id="SSF53927">
    <property type="entry name" value="Cytidine deaminase-like"/>
    <property type="match status" value="1"/>
</dbReference>
<reference evidence="3 4" key="1">
    <citation type="journal article" date="2024" name="Commun. Biol.">
        <title>Comparative genomic analysis of thermophilic fungi reveals convergent evolutionary adaptations and gene losses.</title>
        <authorList>
            <person name="Steindorff A.S."/>
            <person name="Aguilar-Pontes M.V."/>
            <person name="Robinson A.J."/>
            <person name="Andreopoulos B."/>
            <person name="LaButti K."/>
            <person name="Kuo A."/>
            <person name="Mondo S."/>
            <person name="Riley R."/>
            <person name="Otillar R."/>
            <person name="Haridas S."/>
            <person name="Lipzen A."/>
            <person name="Grimwood J."/>
            <person name="Schmutz J."/>
            <person name="Clum A."/>
            <person name="Reid I.D."/>
            <person name="Moisan M.C."/>
            <person name="Butler G."/>
            <person name="Nguyen T.T.M."/>
            <person name="Dewar K."/>
            <person name="Conant G."/>
            <person name="Drula E."/>
            <person name="Henrissat B."/>
            <person name="Hansel C."/>
            <person name="Singer S."/>
            <person name="Hutchinson M.I."/>
            <person name="de Vries R.P."/>
            <person name="Natvig D.O."/>
            <person name="Powell A.J."/>
            <person name="Tsang A."/>
            <person name="Grigoriev I.V."/>
        </authorList>
    </citation>
    <scope>NUCLEOTIDE SEQUENCE [LARGE SCALE GENOMIC DNA]</scope>
    <source>
        <strain evidence="3 4">CBS 494.80</strain>
    </source>
</reference>
<proteinExistence type="predicted"/>
<sequence>MLYPISILSIILLVLIHLTSGHPNHTHTSHHSSPPLNDTIPFSTRAFWMRRANAALGELDSPCPFAAFGTVVVNHTDLSEGPLGKAVCYGVNANRRTGNPTLHGEMAAINNCSSILTDPEGEYKLSPADTLLAFSSLSLYTNAEPCPMCASAIRWSGFSECIFGTSIRTLIAKGWGQIDIEAEEVFEKAGDLSSTTRLVKELLANETDPYFLWQFDEGYVCPKGCERSVGGESCVVVGQKRGGLEL</sequence>
<dbReference type="CDD" id="cd01285">
    <property type="entry name" value="nucleoside_deaminase"/>
    <property type="match status" value="1"/>
</dbReference>
<feature type="domain" description="CMP/dCMP-type deaminase" evidence="2">
    <location>
        <begin position="43"/>
        <end position="178"/>
    </location>
</feature>
<keyword evidence="4" id="KW-1185">Reference proteome</keyword>
<dbReference type="EMBL" id="JAZHXI010000009">
    <property type="protein sequence ID" value="KAL2068287.1"/>
    <property type="molecule type" value="Genomic_DNA"/>
</dbReference>
<gene>
    <name evidence="3" type="ORF">VTL71DRAFT_16385</name>
</gene>
<dbReference type="PROSITE" id="PS51747">
    <property type="entry name" value="CYT_DCMP_DEAMINASES_2"/>
    <property type="match status" value="1"/>
</dbReference>
<dbReference type="Pfam" id="PF00383">
    <property type="entry name" value="dCMP_cyt_deam_1"/>
    <property type="match status" value="1"/>
</dbReference>
<dbReference type="Proteomes" id="UP001595075">
    <property type="component" value="Unassembled WGS sequence"/>
</dbReference>
<evidence type="ECO:0000259" key="2">
    <source>
        <dbReference type="PROSITE" id="PS51747"/>
    </source>
</evidence>
<protein>
    <recommendedName>
        <fullName evidence="2">CMP/dCMP-type deaminase domain-containing protein</fullName>
    </recommendedName>
</protein>